<evidence type="ECO:0000313" key="2">
    <source>
        <dbReference type="Proteomes" id="UP000371977"/>
    </source>
</evidence>
<reference evidence="1 2" key="1">
    <citation type="submission" date="2019-01" db="EMBL/GenBank/DDBJ databases">
        <title>Weissella sp. nov., a novel lactic acid bacterium isolated from animal feces.</title>
        <authorList>
            <person name="Wang L.-T."/>
        </authorList>
    </citation>
    <scope>NUCLEOTIDE SEQUENCE [LARGE SCALE GENOMIC DNA]</scope>
    <source>
        <strain evidence="1 2">8H-2</strain>
    </source>
</reference>
<sequence length="78" mass="8450">MANKTYIVQVPDNDGNPAYALSHWKGINGKPFDENDALIILSPDGNKWALTIDNKGVLKGVPVVDDNGSDGEENQRAK</sequence>
<dbReference type="OrthoDB" id="9879449at2"/>
<proteinExistence type="predicted"/>
<dbReference type="RefSeq" id="WP_148621842.1">
    <property type="nucleotide sequence ID" value="NZ_SDGZ01000005.1"/>
</dbReference>
<dbReference type="Proteomes" id="UP000371977">
    <property type="component" value="Unassembled WGS sequence"/>
</dbReference>
<dbReference type="EMBL" id="SDGZ01000005">
    <property type="protein sequence ID" value="TYC50750.1"/>
    <property type="molecule type" value="Genomic_DNA"/>
</dbReference>
<gene>
    <name evidence="1" type="ORF">ESZ50_01525</name>
</gene>
<keyword evidence="2" id="KW-1185">Reference proteome</keyword>
<evidence type="ECO:0000313" key="1">
    <source>
        <dbReference type="EMBL" id="TYC50750.1"/>
    </source>
</evidence>
<comment type="caution">
    <text evidence="1">The sequence shown here is derived from an EMBL/GenBank/DDBJ whole genome shotgun (WGS) entry which is preliminary data.</text>
</comment>
<dbReference type="AlphaFoldDB" id="A0A6C2C9L4"/>
<accession>A0A6C2C9L4</accession>
<protein>
    <submittedName>
        <fullName evidence="1">Uncharacterized protein</fullName>
    </submittedName>
</protein>
<name>A0A6C2C9L4_9LACO</name>
<organism evidence="1 2">
    <name type="scientific">Weissella muntiaci</name>
    <dbReference type="NCBI Taxonomy" id="2508881"/>
    <lineage>
        <taxon>Bacteria</taxon>
        <taxon>Bacillati</taxon>
        <taxon>Bacillota</taxon>
        <taxon>Bacilli</taxon>
        <taxon>Lactobacillales</taxon>
        <taxon>Lactobacillaceae</taxon>
        <taxon>Weissella</taxon>
    </lineage>
</organism>